<dbReference type="OrthoDB" id="1113108at2759"/>
<dbReference type="SUPFAM" id="SSF52833">
    <property type="entry name" value="Thioredoxin-like"/>
    <property type="match status" value="1"/>
</dbReference>
<reference evidence="2" key="1">
    <citation type="submission" date="2020-01" db="EMBL/GenBank/DDBJ databases">
        <authorList>
            <person name="Mishra B."/>
        </authorList>
    </citation>
    <scope>NUCLEOTIDE SEQUENCE [LARGE SCALE GENOMIC DNA]</scope>
</reference>
<evidence type="ECO:0000259" key="1">
    <source>
        <dbReference type="Pfam" id="PF00085"/>
    </source>
</evidence>
<protein>
    <recommendedName>
        <fullName evidence="1">Thioredoxin domain-containing protein</fullName>
    </recommendedName>
</protein>
<dbReference type="Proteomes" id="UP000467841">
    <property type="component" value="Unassembled WGS sequence"/>
</dbReference>
<feature type="domain" description="Thioredoxin" evidence="1">
    <location>
        <begin position="51"/>
        <end position="122"/>
    </location>
</feature>
<name>A0A6D2HD56_9BRAS</name>
<dbReference type="PANTHER" id="PTHR45663">
    <property type="entry name" value="GEO12009P1"/>
    <property type="match status" value="1"/>
</dbReference>
<dbReference type="Pfam" id="PF00085">
    <property type="entry name" value="Thioredoxin"/>
    <property type="match status" value="1"/>
</dbReference>
<dbReference type="GO" id="GO:0005737">
    <property type="term" value="C:cytoplasm"/>
    <property type="evidence" value="ECO:0007669"/>
    <property type="project" value="TreeGrafter"/>
</dbReference>
<evidence type="ECO:0000313" key="3">
    <source>
        <dbReference type="Proteomes" id="UP000467841"/>
    </source>
</evidence>
<gene>
    <name evidence="2" type="ORF">MERR_LOCUS1023</name>
</gene>
<sequence>MEQIWVLSRLAVTVTCVVCLGFSVGMSLESDPLIKTYVSSSLPSNDDPRCYVLVMFTSDKCKDCQFMNCLLNELDWKYTGRMKFYIVDFDKEPVIVERYNVTVLPTTIIFRDGHMESRVNGFYPDMVRLLVHQAAN</sequence>
<dbReference type="PANTHER" id="PTHR45663:SF32">
    <property type="entry name" value="THIOREDOXIN FAMILY PROTEIN-RELATED"/>
    <property type="match status" value="1"/>
</dbReference>
<dbReference type="AlphaFoldDB" id="A0A6D2HD56"/>
<proteinExistence type="predicted"/>
<dbReference type="InterPro" id="IPR013766">
    <property type="entry name" value="Thioredoxin_domain"/>
</dbReference>
<dbReference type="InterPro" id="IPR036249">
    <property type="entry name" value="Thioredoxin-like_sf"/>
</dbReference>
<dbReference type="EMBL" id="CACVBM020000066">
    <property type="protein sequence ID" value="CAA7013789.1"/>
    <property type="molecule type" value="Genomic_DNA"/>
</dbReference>
<keyword evidence="3" id="KW-1185">Reference proteome</keyword>
<dbReference type="CDD" id="cd02947">
    <property type="entry name" value="TRX_family"/>
    <property type="match status" value="1"/>
</dbReference>
<comment type="caution">
    <text evidence="2">The sequence shown here is derived from an EMBL/GenBank/DDBJ whole genome shotgun (WGS) entry which is preliminary data.</text>
</comment>
<organism evidence="2 3">
    <name type="scientific">Microthlaspi erraticum</name>
    <dbReference type="NCBI Taxonomy" id="1685480"/>
    <lineage>
        <taxon>Eukaryota</taxon>
        <taxon>Viridiplantae</taxon>
        <taxon>Streptophyta</taxon>
        <taxon>Embryophyta</taxon>
        <taxon>Tracheophyta</taxon>
        <taxon>Spermatophyta</taxon>
        <taxon>Magnoliopsida</taxon>
        <taxon>eudicotyledons</taxon>
        <taxon>Gunneridae</taxon>
        <taxon>Pentapetalae</taxon>
        <taxon>rosids</taxon>
        <taxon>malvids</taxon>
        <taxon>Brassicales</taxon>
        <taxon>Brassicaceae</taxon>
        <taxon>Coluteocarpeae</taxon>
        <taxon>Microthlaspi</taxon>
    </lineage>
</organism>
<accession>A0A6D2HD56</accession>
<evidence type="ECO:0000313" key="2">
    <source>
        <dbReference type="EMBL" id="CAA7013789.1"/>
    </source>
</evidence>
<dbReference type="Gene3D" id="3.40.30.10">
    <property type="entry name" value="Glutaredoxin"/>
    <property type="match status" value="1"/>
</dbReference>
<dbReference type="GO" id="GO:0015035">
    <property type="term" value="F:protein-disulfide reductase activity"/>
    <property type="evidence" value="ECO:0007669"/>
    <property type="project" value="TreeGrafter"/>
</dbReference>